<dbReference type="InterPro" id="IPR019826">
    <property type="entry name" value="Carboxylesterase_B_AS"/>
</dbReference>
<dbReference type="PROSITE" id="PS00941">
    <property type="entry name" value="CARBOXYLESTERASE_B_2"/>
    <property type="match status" value="1"/>
</dbReference>
<evidence type="ECO:0000256" key="3">
    <source>
        <dbReference type="RuleBase" id="RU361235"/>
    </source>
</evidence>
<evidence type="ECO:0000313" key="6">
    <source>
        <dbReference type="Proteomes" id="UP000638353"/>
    </source>
</evidence>
<feature type="chain" id="PRO_5038164312" description="Carboxylic ester hydrolase" evidence="3">
    <location>
        <begin position="37"/>
        <end position="535"/>
    </location>
</feature>
<dbReference type="RefSeq" id="WP_189824619.1">
    <property type="nucleotide sequence ID" value="NZ_BMVC01000007.1"/>
</dbReference>
<dbReference type="GO" id="GO:0016787">
    <property type="term" value="F:hydrolase activity"/>
    <property type="evidence" value="ECO:0007669"/>
    <property type="project" value="UniProtKB-KW"/>
</dbReference>
<dbReference type="PROSITE" id="PS00122">
    <property type="entry name" value="CARBOXYLESTERASE_B_1"/>
    <property type="match status" value="1"/>
</dbReference>
<dbReference type="InterPro" id="IPR050309">
    <property type="entry name" value="Type-B_Carboxylest/Lipase"/>
</dbReference>
<feature type="domain" description="Carboxylesterase type B" evidence="4">
    <location>
        <begin position="57"/>
        <end position="521"/>
    </location>
</feature>
<dbReference type="EC" id="3.1.1.-" evidence="3"/>
<dbReference type="InterPro" id="IPR029058">
    <property type="entry name" value="AB_hydrolase_fold"/>
</dbReference>
<dbReference type="PANTHER" id="PTHR11559">
    <property type="entry name" value="CARBOXYLESTERASE"/>
    <property type="match status" value="1"/>
</dbReference>
<keyword evidence="2 3" id="KW-0378">Hydrolase</keyword>
<comment type="similarity">
    <text evidence="1 3">Belongs to the type-B carboxylesterase/lipase family.</text>
</comment>
<feature type="signal peptide" evidence="3">
    <location>
        <begin position="1"/>
        <end position="36"/>
    </location>
</feature>
<dbReference type="Pfam" id="PF00135">
    <property type="entry name" value="COesterase"/>
    <property type="match status" value="1"/>
</dbReference>
<dbReference type="AlphaFoldDB" id="A0A918WYP0"/>
<reference evidence="5" key="1">
    <citation type="journal article" date="2014" name="Int. J. Syst. Evol. Microbiol.">
        <title>Complete genome sequence of Corynebacterium casei LMG S-19264T (=DSM 44701T), isolated from a smear-ripened cheese.</title>
        <authorList>
            <consortium name="US DOE Joint Genome Institute (JGI-PGF)"/>
            <person name="Walter F."/>
            <person name="Albersmeier A."/>
            <person name="Kalinowski J."/>
            <person name="Ruckert C."/>
        </authorList>
    </citation>
    <scope>NUCLEOTIDE SEQUENCE</scope>
    <source>
        <strain evidence="5">JCM 4637</strain>
    </source>
</reference>
<dbReference type="Proteomes" id="UP000638353">
    <property type="component" value="Unassembled WGS sequence"/>
</dbReference>
<evidence type="ECO:0000313" key="5">
    <source>
        <dbReference type="EMBL" id="GHC96725.1"/>
    </source>
</evidence>
<protein>
    <recommendedName>
        <fullName evidence="3">Carboxylic ester hydrolase</fullName>
        <ecNumber evidence="3">3.1.1.-</ecNumber>
    </recommendedName>
</protein>
<evidence type="ECO:0000259" key="4">
    <source>
        <dbReference type="Pfam" id="PF00135"/>
    </source>
</evidence>
<gene>
    <name evidence="5" type="ORF">GCM10010334_37180</name>
</gene>
<proteinExistence type="inferred from homology"/>
<comment type="caution">
    <text evidence="5">The sequence shown here is derived from an EMBL/GenBank/DDBJ whole genome shotgun (WGS) entry which is preliminary data.</text>
</comment>
<dbReference type="InterPro" id="IPR019819">
    <property type="entry name" value="Carboxylesterase_B_CS"/>
</dbReference>
<evidence type="ECO:0000256" key="2">
    <source>
        <dbReference type="ARBA" id="ARBA00022801"/>
    </source>
</evidence>
<organism evidence="5 6">
    <name type="scientific">Streptomyces finlayi</name>
    <dbReference type="NCBI Taxonomy" id="67296"/>
    <lineage>
        <taxon>Bacteria</taxon>
        <taxon>Bacillati</taxon>
        <taxon>Actinomycetota</taxon>
        <taxon>Actinomycetes</taxon>
        <taxon>Kitasatosporales</taxon>
        <taxon>Streptomycetaceae</taxon>
        <taxon>Streptomyces</taxon>
    </lineage>
</organism>
<dbReference type="InterPro" id="IPR002018">
    <property type="entry name" value="CarbesteraseB"/>
</dbReference>
<dbReference type="Gene3D" id="3.40.50.1820">
    <property type="entry name" value="alpha/beta hydrolase"/>
    <property type="match status" value="1"/>
</dbReference>
<evidence type="ECO:0000256" key="1">
    <source>
        <dbReference type="ARBA" id="ARBA00005964"/>
    </source>
</evidence>
<sequence length="535" mass="55969">MRITGRIARRTGAAAAALLAATLVAASTATSTAATAQPVAAQSAAKGGPTVAAPATVTTDTGALHGAPERFLGVPYAAPPVGGLRWKSSQPAASWRGIREATQPAAVCAQNASPEGGDVFNEDCLTLDVYRPARLPKHGKLPVMVFVHGGGFTTGRTANYDGARMAEAGNMIVVMPQYRLGAFSALTLKDGPQGNFGLADQQAALRWVQRNIASFGGDRGNVTLSGESAGGMSVCAQLVSPAAKGLFHKAVIQSGGCTDGVRTEAEKTGAAVAKSLNCTDEACLRGKSAQEILTAWGPRGAGFHTGGADLPLDPAQAVAEGRHHRVPVVIGNTRDEMRGFMFGAYPLNQQKYEAAVADLGKAAPRALAAYPLKNYEYPEYALGALQTDRLVACPSRTLAASLAATTPTYFFEFADRTAPAFTSLGAPVPLPPGRSGGAYHTAELQYLVGYKLTAGPLDAEQRQLSDRMIAHWASFARTGTPSTYGTANWPRYTAGSKQVLEFRTGARGIRTVGDTDRRHQCWLWDSATSLNSFGG</sequence>
<dbReference type="SUPFAM" id="SSF53474">
    <property type="entry name" value="alpha/beta-Hydrolases"/>
    <property type="match status" value="1"/>
</dbReference>
<keyword evidence="3" id="KW-0732">Signal</keyword>
<dbReference type="EMBL" id="BMVC01000007">
    <property type="protein sequence ID" value="GHC96725.1"/>
    <property type="molecule type" value="Genomic_DNA"/>
</dbReference>
<accession>A0A918WYP0</accession>
<name>A0A918WYP0_9ACTN</name>
<reference evidence="5" key="2">
    <citation type="submission" date="2020-09" db="EMBL/GenBank/DDBJ databases">
        <authorList>
            <person name="Sun Q."/>
            <person name="Ohkuma M."/>
        </authorList>
    </citation>
    <scope>NUCLEOTIDE SEQUENCE</scope>
    <source>
        <strain evidence="5">JCM 4637</strain>
    </source>
</reference>